<gene>
    <name evidence="2" type="primary">LOC142177129</name>
</gene>
<keyword evidence="1" id="KW-1185">Reference proteome</keyword>
<reference evidence="1" key="1">
    <citation type="journal article" date="2014" name="Nat. Commun.">
        <title>The tobacco genome sequence and its comparison with those of tomato and potato.</title>
        <authorList>
            <person name="Sierro N."/>
            <person name="Battey J.N."/>
            <person name="Ouadi S."/>
            <person name="Bakaher N."/>
            <person name="Bovet L."/>
            <person name="Willig A."/>
            <person name="Goepfert S."/>
            <person name="Peitsch M.C."/>
            <person name="Ivanov N.V."/>
        </authorList>
    </citation>
    <scope>NUCLEOTIDE SEQUENCE [LARGE SCALE GENOMIC DNA]</scope>
</reference>
<evidence type="ECO:0000313" key="1">
    <source>
        <dbReference type="Proteomes" id="UP000790787"/>
    </source>
</evidence>
<proteinExistence type="predicted"/>
<dbReference type="RefSeq" id="XP_075101695.1">
    <property type="nucleotide sequence ID" value="XM_075245594.1"/>
</dbReference>
<sequence length="135" mass="16063">MMKLEAWNPLFKPNEDSLMVPIWIVIPELPWHFYFMEILTPLLSHVGKALFLDLASFQKTRRSVVKVKMQINLTKDRPHHVWLGYDENYDENGDGQWIEIQYESIPNYCSYCRLLGHNTHACSEKAKHEDMQKRK</sequence>
<protein>
    <submittedName>
        <fullName evidence="2">Uncharacterized protein LOC142177129</fullName>
    </submittedName>
</protein>
<organism evidence="1 2">
    <name type="scientific">Nicotiana tabacum</name>
    <name type="common">Common tobacco</name>
    <dbReference type="NCBI Taxonomy" id="4097"/>
    <lineage>
        <taxon>Eukaryota</taxon>
        <taxon>Viridiplantae</taxon>
        <taxon>Streptophyta</taxon>
        <taxon>Embryophyta</taxon>
        <taxon>Tracheophyta</taxon>
        <taxon>Spermatophyta</taxon>
        <taxon>Magnoliopsida</taxon>
        <taxon>eudicotyledons</taxon>
        <taxon>Gunneridae</taxon>
        <taxon>Pentapetalae</taxon>
        <taxon>asterids</taxon>
        <taxon>lamiids</taxon>
        <taxon>Solanales</taxon>
        <taxon>Solanaceae</taxon>
        <taxon>Nicotianoideae</taxon>
        <taxon>Nicotianeae</taxon>
        <taxon>Nicotiana</taxon>
    </lineage>
</organism>
<evidence type="ECO:0000313" key="2">
    <source>
        <dbReference type="RefSeq" id="XP_075101695.1"/>
    </source>
</evidence>
<name>A0AC58TWV2_TOBAC</name>
<accession>A0AC58TWV2</accession>
<reference evidence="2" key="2">
    <citation type="submission" date="2025-08" db="UniProtKB">
        <authorList>
            <consortium name="RefSeq"/>
        </authorList>
    </citation>
    <scope>IDENTIFICATION</scope>
    <source>
        <tissue evidence="2">Leaf</tissue>
    </source>
</reference>
<dbReference type="Proteomes" id="UP000790787">
    <property type="component" value="Chromosome 23"/>
</dbReference>